<keyword evidence="3 7" id="KW-0378">Hydrolase</keyword>
<dbReference type="EMBL" id="VFPQ01000001">
    <property type="protein sequence ID" value="TQM76131.1"/>
    <property type="molecule type" value="Genomic_DNA"/>
</dbReference>
<keyword evidence="8" id="KW-1185">Reference proteome</keyword>
<feature type="region of interest" description="Disordered" evidence="5">
    <location>
        <begin position="1"/>
        <end position="39"/>
    </location>
</feature>
<proteinExistence type="inferred from homology"/>
<dbReference type="Proteomes" id="UP000319213">
    <property type="component" value="Unassembled WGS sequence"/>
</dbReference>
<dbReference type="InterPro" id="IPR038765">
    <property type="entry name" value="Papain-like_cys_pep_sf"/>
</dbReference>
<evidence type="ECO:0000256" key="1">
    <source>
        <dbReference type="ARBA" id="ARBA00007074"/>
    </source>
</evidence>
<dbReference type="Pfam" id="PF00877">
    <property type="entry name" value="NLPC_P60"/>
    <property type="match status" value="1"/>
</dbReference>
<feature type="compositionally biased region" description="Low complexity" evidence="5">
    <location>
        <begin position="14"/>
        <end position="30"/>
    </location>
</feature>
<dbReference type="PROSITE" id="PS51935">
    <property type="entry name" value="NLPC_P60"/>
    <property type="match status" value="1"/>
</dbReference>
<feature type="compositionally biased region" description="Low complexity" evidence="5">
    <location>
        <begin position="63"/>
        <end position="82"/>
    </location>
</feature>
<name>A0A543IZY2_9ACTN</name>
<feature type="region of interest" description="Disordered" evidence="5">
    <location>
        <begin position="63"/>
        <end position="104"/>
    </location>
</feature>
<feature type="domain" description="NlpC/P60" evidence="6">
    <location>
        <begin position="104"/>
        <end position="222"/>
    </location>
</feature>
<evidence type="ECO:0000259" key="6">
    <source>
        <dbReference type="PROSITE" id="PS51935"/>
    </source>
</evidence>
<accession>A0A543IZY2</accession>
<dbReference type="PANTHER" id="PTHR47053:SF1">
    <property type="entry name" value="MUREIN DD-ENDOPEPTIDASE MEPH-RELATED"/>
    <property type="match status" value="1"/>
</dbReference>
<protein>
    <submittedName>
        <fullName evidence="7">Cell wall-associated NlpC family hydrolase</fullName>
    </submittedName>
</protein>
<dbReference type="PANTHER" id="PTHR47053">
    <property type="entry name" value="MUREIN DD-ENDOPEPTIDASE MEPH-RELATED"/>
    <property type="match status" value="1"/>
</dbReference>
<keyword evidence="2" id="KW-0645">Protease</keyword>
<comment type="caution">
    <text evidence="7">The sequence shown here is derived from an EMBL/GenBank/DDBJ whole genome shotgun (WGS) entry which is preliminary data.</text>
</comment>
<evidence type="ECO:0000256" key="2">
    <source>
        <dbReference type="ARBA" id="ARBA00022670"/>
    </source>
</evidence>
<comment type="similarity">
    <text evidence="1">Belongs to the peptidase C40 family.</text>
</comment>
<dbReference type="GO" id="GO:0006508">
    <property type="term" value="P:proteolysis"/>
    <property type="evidence" value="ECO:0007669"/>
    <property type="project" value="UniProtKB-KW"/>
</dbReference>
<dbReference type="Gene3D" id="3.90.1720.10">
    <property type="entry name" value="endopeptidase domain like (from Nostoc punctiforme)"/>
    <property type="match status" value="1"/>
</dbReference>
<evidence type="ECO:0000256" key="3">
    <source>
        <dbReference type="ARBA" id="ARBA00022801"/>
    </source>
</evidence>
<dbReference type="InterPro" id="IPR051202">
    <property type="entry name" value="Peptidase_C40"/>
</dbReference>
<evidence type="ECO:0000256" key="4">
    <source>
        <dbReference type="ARBA" id="ARBA00022807"/>
    </source>
</evidence>
<sequence>MTVSTGAVAIDSPAANAATTEHGTTAAARTGSPVPAATTGILETTTPAGATLGGVVSAAGRASASTATGSTADATSTSSSGTKTKDAKSGDASGRKLSRAARQRLKASKAVAVAKSKIGAPYRYGGTGPHAFDCSGFVQYAWRKAGVRIPRVTTAQYRLIKTKVSWNDLRPGDLLFFNGKGHVGMYVGKGRMIHSPSSGKRVRIDKLSAWRRSSFSGAVRPGL</sequence>
<evidence type="ECO:0000313" key="8">
    <source>
        <dbReference type="Proteomes" id="UP000319213"/>
    </source>
</evidence>
<dbReference type="AlphaFoldDB" id="A0A543IZY2"/>
<evidence type="ECO:0000256" key="5">
    <source>
        <dbReference type="SAM" id="MobiDB-lite"/>
    </source>
</evidence>
<evidence type="ECO:0000313" key="7">
    <source>
        <dbReference type="EMBL" id="TQM76131.1"/>
    </source>
</evidence>
<dbReference type="GO" id="GO:0008234">
    <property type="term" value="F:cysteine-type peptidase activity"/>
    <property type="evidence" value="ECO:0007669"/>
    <property type="project" value="UniProtKB-KW"/>
</dbReference>
<gene>
    <name evidence="7" type="ORF">FHX40_2856</name>
</gene>
<dbReference type="InterPro" id="IPR000064">
    <property type="entry name" value="NLP_P60_dom"/>
</dbReference>
<keyword evidence="4" id="KW-0788">Thiol protease</keyword>
<organism evidence="7 8">
    <name type="scientific">Thermopolyspora flexuosa</name>
    <dbReference type="NCBI Taxonomy" id="103836"/>
    <lineage>
        <taxon>Bacteria</taxon>
        <taxon>Bacillati</taxon>
        <taxon>Actinomycetota</taxon>
        <taxon>Actinomycetes</taxon>
        <taxon>Streptosporangiales</taxon>
        <taxon>Streptosporangiaceae</taxon>
        <taxon>Thermopolyspora</taxon>
    </lineage>
</organism>
<dbReference type="SUPFAM" id="SSF54001">
    <property type="entry name" value="Cysteine proteinases"/>
    <property type="match status" value="1"/>
</dbReference>
<reference evidence="7 8" key="1">
    <citation type="submission" date="2019-06" db="EMBL/GenBank/DDBJ databases">
        <title>Sequencing the genomes of 1000 actinobacteria strains.</title>
        <authorList>
            <person name="Klenk H.-P."/>
        </authorList>
    </citation>
    <scope>NUCLEOTIDE SEQUENCE [LARGE SCALE GENOMIC DNA]</scope>
    <source>
        <strain evidence="7 8">DSM 43186</strain>
    </source>
</reference>